<gene>
    <name evidence="2" type="ORF">GXX48_24245</name>
</gene>
<dbReference type="AlphaFoldDB" id="A0A7V6PGY7"/>
<reference evidence="2 3" key="1">
    <citation type="journal article" date="2020" name="Biotechnol. Biofuels">
        <title>New insights from the biogas microbiome by comprehensive genome-resolved metagenomics of nearly 1600 species originating from multiple anaerobic digesters.</title>
        <authorList>
            <person name="Campanaro S."/>
            <person name="Treu L."/>
            <person name="Rodriguez-R L.M."/>
            <person name="Kovalovszki A."/>
            <person name="Ziels R.M."/>
            <person name="Maus I."/>
            <person name="Zhu X."/>
            <person name="Kougias P.G."/>
            <person name="Basile A."/>
            <person name="Luo G."/>
            <person name="Schluter A."/>
            <person name="Konstantinidis K.T."/>
            <person name="Angelidaki I."/>
        </authorList>
    </citation>
    <scope>NUCLEOTIDE SEQUENCE [LARGE SCALE GENOMIC DNA]</scope>
    <source>
        <strain evidence="2">AS04akNAM_66</strain>
    </source>
</reference>
<name>A0A7V6PGY7_9HYPH</name>
<evidence type="ECO:0000256" key="1">
    <source>
        <dbReference type="SAM" id="Phobius"/>
    </source>
</evidence>
<accession>A0A7V6PGY7</accession>
<comment type="caution">
    <text evidence="2">The sequence shown here is derived from an EMBL/GenBank/DDBJ whole genome shotgun (WGS) entry which is preliminary data.</text>
</comment>
<organism evidence="2 3">
    <name type="scientific">Brucella intermedia</name>
    <dbReference type="NCBI Taxonomy" id="94625"/>
    <lineage>
        <taxon>Bacteria</taxon>
        <taxon>Pseudomonadati</taxon>
        <taxon>Pseudomonadota</taxon>
        <taxon>Alphaproteobacteria</taxon>
        <taxon>Hyphomicrobiales</taxon>
        <taxon>Brucellaceae</taxon>
        <taxon>Brucella/Ochrobactrum group</taxon>
        <taxon>Brucella</taxon>
    </lineage>
</organism>
<keyword evidence="1" id="KW-0472">Membrane</keyword>
<keyword evidence="1" id="KW-1133">Transmembrane helix</keyword>
<evidence type="ECO:0000313" key="2">
    <source>
        <dbReference type="EMBL" id="HHV70706.1"/>
    </source>
</evidence>
<keyword evidence="1" id="KW-0812">Transmembrane</keyword>
<protein>
    <recommendedName>
        <fullName evidence="4">LPXTG cell wall anchor domain-containing protein</fullName>
    </recommendedName>
</protein>
<feature type="transmembrane region" description="Helical" evidence="1">
    <location>
        <begin position="28"/>
        <end position="47"/>
    </location>
</feature>
<sequence>MNGNSISSQTSTVDPADPLGLRKQEGGYGGLFIVVALIAVVAGYWLYRRGK</sequence>
<dbReference type="Proteomes" id="UP000551563">
    <property type="component" value="Unassembled WGS sequence"/>
</dbReference>
<evidence type="ECO:0008006" key="4">
    <source>
        <dbReference type="Google" id="ProtNLM"/>
    </source>
</evidence>
<evidence type="ECO:0000313" key="3">
    <source>
        <dbReference type="Proteomes" id="UP000551563"/>
    </source>
</evidence>
<proteinExistence type="predicted"/>
<dbReference type="EMBL" id="DUMN01000696">
    <property type="protein sequence ID" value="HHV70706.1"/>
    <property type="molecule type" value="Genomic_DNA"/>
</dbReference>